<dbReference type="Proteomes" id="UP000003915">
    <property type="component" value="Unassembled WGS sequence"/>
</dbReference>
<feature type="non-terminal residue" evidence="1">
    <location>
        <position position="76"/>
    </location>
</feature>
<reference evidence="1 2" key="1">
    <citation type="journal article" date="2011" name="BMC Genomics">
        <title>Genome sequencing reveals diversification of virulence factor content and possible host adaptation in distinct subpopulations of Salmonella enterica.</title>
        <authorList>
            <person name="den Bakker H.C."/>
            <person name="Moreno Switt A.I."/>
            <person name="Govoni G."/>
            <person name="Cummings C.A."/>
            <person name="Ranieri M.L."/>
            <person name="Degoricija L."/>
            <person name="Hoelzer K."/>
            <person name="Rodriguez-Rivera L.D."/>
            <person name="Brown S."/>
            <person name="Bolchacova E."/>
            <person name="Furtado M.R."/>
            <person name="Wiedmann M."/>
        </authorList>
    </citation>
    <scope>NUCLEOTIDE SEQUENCE [LARGE SCALE GENOMIC DNA]</scope>
    <source>
        <strain evidence="1 2">R8-3404</strain>
    </source>
</reference>
<proteinExistence type="predicted"/>
<dbReference type="AlphaFoldDB" id="A0A6C8H4H9"/>
<evidence type="ECO:0000313" key="1">
    <source>
        <dbReference type="EMBL" id="EHC93986.1"/>
    </source>
</evidence>
<dbReference type="Gene3D" id="4.10.410.40">
    <property type="match status" value="1"/>
</dbReference>
<evidence type="ECO:0000313" key="2">
    <source>
        <dbReference type="Proteomes" id="UP000003915"/>
    </source>
</evidence>
<organism evidence="1 2">
    <name type="scientific">Salmonella enterica subsp. enterica serovar Uganda str. R8-3404</name>
    <dbReference type="NCBI Taxonomy" id="913083"/>
    <lineage>
        <taxon>Bacteria</taxon>
        <taxon>Pseudomonadati</taxon>
        <taxon>Pseudomonadota</taxon>
        <taxon>Gammaproteobacteria</taxon>
        <taxon>Enterobacterales</taxon>
        <taxon>Enterobacteriaceae</taxon>
        <taxon>Salmonella</taxon>
    </lineage>
</organism>
<comment type="caution">
    <text evidence="1">The sequence shown here is derived from an EMBL/GenBank/DDBJ whole genome shotgun (WGS) entry which is preliminary data.</text>
</comment>
<gene>
    <name evidence="1" type="ORF">LTSEUGA_1415</name>
</gene>
<name>A0A6C8H4H9_SALET</name>
<sequence length="76" mass="8304">MQFTGGQKQDIDVTTLCSTEQENINGLGAQSEISLSGNFYSNPAQDALREAYDNDTTYGFKIIFPSGIGFQFLAEV</sequence>
<accession>A0A6C8H4H9</accession>
<protein>
    <submittedName>
        <fullName evidence="1">Phage major tail subunit</fullName>
    </submittedName>
</protein>
<dbReference type="EMBL" id="AFCV01000387">
    <property type="protein sequence ID" value="EHC93986.1"/>
    <property type="molecule type" value="Genomic_DNA"/>
</dbReference>